<evidence type="ECO:0000256" key="1">
    <source>
        <dbReference type="ARBA" id="ARBA00004442"/>
    </source>
</evidence>
<dbReference type="GO" id="GO:0009279">
    <property type="term" value="C:cell outer membrane"/>
    <property type="evidence" value="ECO:0007669"/>
    <property type="project" value="UniProtKB-SubCell"/>
</dbReference>
<dbReference type="PANTHER" id="PTHR47234:SF3">
    <property type="entry name" value="SECRETIN_TONB SHORT N-TERMINAL DOMAIN-CONTAINING PROTEIN"/>
    <property type="match status" value="1"/>
</dbReference>
<dbReference type="Gene3D" id="2.170.130.10">
    <property type="entry name" value="TonB-dependent receptor, plug domain"/>
    <property type="match status" value="1"/>
</dbReference>
<accession>A0A437M762</accession>
<dbReference type="PANTHER" id="PTHR47234">
    <property type="match status" value="1"/>
</dbReference>
<dbReference type="InterPro" id="IPR000531">
    <property type="entry name" value="Beta-barrel_TonB"/>
</dbReference>
<dbReference type="InterPro" id="IPR012910">
    <property type="entry name" value="Plug_dom"/>
</dbReference>
<evidence type="ECO:0000259" key="5">
    <source>
        <dbReference type="Pfam" id="PF00593"/>
    </source>
</evidence>
<keyword evidence="7" id="KW-0675">Receptor</keyword>
<comment type="subcellular location">
    <subcellularLocation>
        <location evidence="1 4">Cell outer membrane</location>
    </subcellularLocation>
</comment>
<dbReference type="EMBL" id="SACN01000001">
    <property type="protein sequence ID" value="RVT93512.1"/>
    <property type="molecule type" value="Genomic_DNA"/>
</dbReference>
<dbReference type="Gene3D" id="2.40.170.20">
    <property type="entry name" value="TonB-dependent receptor, beta-barrel domain"/>
    <property type="match status" value="1"/>
</dbReference>
<dbReference type="RefSeq" id="WP_127742196.1">
    <property type="nucleotide sequence ID" value="NZ_SACN01000001.1"/>
</dbReference>
<evidence type="ECO:0000256" key="2">
    <source>
        <dbReference type="ARBA" id="ARBA00023136"/>
    </source>
</evidence>
<comment type="similarity">
    <text evidence="4">Belongs to the TonB-dependent receptor family.</text>
</comment>
<dbReference type="AlphaFoldDB" id="A0A437M762"/>
<sequence length="1016" mass="108434">MPAVSFNWRPKSLHLSSLPLKKLAKLNEPYHNRIEYRQEGLDFDCIEHAPQSPLLSSRKRGAKVGKLNNKHTANARFFRASASIIAIICAGSACPSLAQNNNIQNPAEDVTEISDIIVTGTRVIRDGYKAPTPTTVIGEAEIAAKAPANLADYVNQLPSLAATSTPKANVAFISAGYVGINALNLRSLGENRTLVLLDGQRVAPSTLDGLIDVNQFPQALVKRVDVVTGGVSASWGSDAVSGVVNFVLDKEFTGLKGEVQGGVTTYGDDRQYKVSLAAGTKFADDRGHIMISGEIAHNDGITGIGSRKWYDGSKIFNNPTYTATNGQPRLISSPAVGYLSTFGGVITTPGALYGTYFGPGGTPARLNLGLVSGVNMQGGDWQYADFTKNGDLTPKLSRQNIFGRVSFDVADNVQLFAQGSYARATSRNAILNYLGFGITVQRDNAFIPASIASQITGPFTINTFAGDLGVVTAHTKRTSWRSVVGAKGDFALAGTDWDWDTYWQRGIARSYVGADVPINQNATNAFDAVRAPNGVIVCRSTLTNPTNGCVPFNLFGTGVNNPAAVDYVLGTAFRRDRLKEDVFAATLRGNPFSTWAGPVSVAAGVEHRREGVSGSVDPLDATLPARPAYFVGNYRPTFGSYHVTEGFLEVVVPLAKDAPFAKNLDLNGAIRATDYSTSGYVTTWKLGVTYSPIEDITFRVARSRDIRAPNLAELFTTSLTATQVLNDPANGNTSYNVFQVSRGNLALRPEVANSLNLGVVVQPQFLPGFAASVDYYDINIDDAISTVGAQIAVNQCAGGNTVFCNQITRGGPLGSSGVPMLTSVAVSPINFAKQHAKGVDLEASYRAPVFGGNLGLRFVGTRYIKNLFDNGISAPVDTVGTNGYNTVAKNSLPKWRYVASISWDRDPIALSLTGRGFSAGKQNTTYIECTTGCPASTADNQTMNDNSLPGAFYLDGNITVKLSGQIQTYLSVDNILNKDPASVAYGPGLSVVPINVNPVLYDVQGRVFRAGVRFKL</sequence>
<reference evidence="7 8" key="1">
    <citation type="submission" date="2019-01" db="EMBL/GenBank/DDBJ databases">
        <authorList>
            <person name="Chen W.-M."/>
        </authorList>
    </citation>
    <scope>NUCLEOTIDE SEQUENCE [LARGE SCALE GENOMIC DNA]</scope>
    <source>
        <strain evidence="7 8">CCP-7</strain>
    </source>
</reference>
<feature type="domain" description="TonB-dependent receptor plug" evidence="6">
    <location>
        <begin position="129"/>
        <end position="243"/>
    </location>
</feature>
<dbReference type="InterPro" id="IPR036942">
    <property type="entry name" value="Beta-barrel_TonB_sf"/>
</dbReference>
<evidence type="ECO:0000313" key="7">
    <source>
        <dbReference type="EMBL" id="RVT93512.1"/>
    </source>
</evidence>
<keyword evidence="3" id="KW-0998">Cell outer membrane</keyword>
<evidence type="ECO:0000259" key="6">
    <source>
        <dbReference type="Pfam" id="PF07715"/>
    </source>
</evidence>
<proteinExistence type="inferred from homology"/>
<dbReference type="Pfam" id="PF07715">
    <property type="entry name" value="Plug"/>
    <property type="match status" value="1"/>
</dbReference>
<name>A0A437M762_9SPHN</name>
<evidence type="ECO:0000256" key="4">
    <source>
        <dbReference type="RuleBase" id="RU003357"/>
    </source>
</evidence>
<feature type="domain" description="TonB-dependent receptor-like beta-barrel" evidence="5">
    <location>
        <begin position="491"/>
        <end position="975"/>
    </location>
</feature>
<comment type="caution">
    <text evidence="7">The sequence shown here is derived from an EMBL/GenBank/DDBJ whole genome shotgun (WGS) entry which is preliminary data.</text>
</comment>
<keyword evidence="2 4" id="KW-0472">Membrane</keyword>
<evidence type="ECO:0000256" key="3">
    <source>
        <dbReference type="ARBA" id="ARBA00023237"/>
    </source>
</evidence>
<dbReference type="OrthoDB" id="7051241at2"/>
<keyword evidence="4" id="KW-0798">TonB box</keyword>
<organism evidence="7 8">
    <name type="scientific">Sphingomonas crocodyli</name>
    <dbReference type="NCBI Taxonomy" id="1979270"/>
    <lineage>
        <taxon>Bacteria</taxon>
        <taxon>Pseudomonadati</taxon>
        <taxon>Pseudomonadota</taxon>
        <taxon>Alphaproteobacteria</taxon>
        <taxon>Sphingomonadales</taxon>
        <taxon>Sphingomonadaceae</taxon>
        <taxon>Sphingomonas</taxon>
    </lineage>
</organism>
<protein>
    <submittedName>
        <fullName evidence="7">TonB-dependent receptor</fullName>
    </submittedName>
</protein>
<dbReference type="SUPFAM" id="SSF56935">
    <property type="entry name" value="Porins"/>
    <property type="match status" value="1"/>
</dbReference>
<dbReference type="Pfam" id="PF00593">
    <property type="entry name" value="TonB_dep_Rec_b-barrel"/>
    <property type="match status" value="1"/>
</dbReference>
<dbReference type="Proteomes" id="UP000282971">
    <property type="component" value="Unassembled WGS sequence"/>
</dbReference>
<keyword evidence="8" id="KW-1185">Reference proteome</keyword>
<gene>
    <name evidence="7" type="ORF">EOD43_06470</name>
</gene>
<evidence type="ECO:0000313" key="8">
    <source>
        <dbReference type="Proteomes" id="UP000282971"/>
    </source>
</evidence>
<dbReference type="InterPro" id="IPR037066">
    <property type="entry name" value="Plug_dom_sf"/>
</dbReference>